<comment type="caution">
    <text evidence="1">The sequence shown here is derived from an EMBL/GenBank/DDBJ whole genome shotgun (WGS) entry which is preliminary data.</text>
</comment>
<dbReference type="Gene3D" id="1.10.287.1100">
    <property type="entry name" value="Sporulation inhibitor A"/>
    <property type="match status" value="1"/>
</dbReference>
<dbReference type="Pfam" id="PF08970">
    <property type="entry name" value="Sda"/>
    <property type="match status" value="1"/>
</dbReference>
<dbReference type="Proteomes" id="UP001596989">
    <property type="component" value="Unassembled WGS sequence"/>
</dbReference>
<gene>
    <name evidence="1" type="primary">sda</name>
    <name evidence="1" type="ORF">ACFQ2I_13250</name>
</gene>
<reference evidence="2" key="1">
    <citation type="journal article" date="2019" name="Int. J. Syst. Evol. Microbiol.">
        <title>The Global Catalogue of Microorganisms (GCM) 10K type strain sequencing project: providing services to taxonomists for standard genome sequencing and annotation.</title>
        <authorList>
            <consortium name="The Broad Institute Genomics Platform"/>
            <consortium name="The Broad Institute Genome Sequencing Center for Infectious Disease"/>
            <person name="Wu L."/>
            <person name="Ma J."/>
        </authorList>
    </citation>
    <scope>NUCLEOTIDE SEQUENCE [LARGE SCALE GENOMIC DNA]</scope>
    <source>
        <strain evidence="2">CCUG 59129</strain>
    </source>
</reference>
<protein>
    <submittedName>
        <fullName evidence="1">Sporulation histidine kinase inhibitor Sda</fullName>
    </submittedName>
</protein>
<keyword evidence="1" id="KW-0649">Protein kinase inhibitor</keyword>
<dbReference type="InterPro" id="IPR036916">
    <property type="entry name" value="Sda_sf"/>
</dbReference>
<evidence type="ECO:0000313" key="1">
    <source>
        <dbReference type="EMBL" id="MFD0960352.1"/>
    </source>
</evidence>
<dbReference type="InterPro" id="IPR015064">
    <property type="entry name" value="Sda"/>
</dbReference>
<keyword evidence="2" id="KW-1185">Reference proteome</keyword>
<proteinExistence type="predicted"/>
<dbReference type="EMBL" id="JBHTJZ010000020">
    <property type="protein sequence ID" value="MFD0960352.1"/>
    <property type="molecule type" value="Genomic_DNA"/>
</dbReference>
<dbReference type="GO" id="GO:0004860">
    <property type="term" value="F:protein kinase inhibitor activity"/>
    <property type="evidence" value="ECO:0007669"/>
    <property type="project" value="UniProtKB-KW"/>
</dbReference>
<sequence length="49" mass="5922">MDQLSDKLLIDTYYAAIEYRLDTEFIRMLVYEMKRRGLEAKDQDHKHSA</sequence>
<accession>A0ABW3HSH4</accession>
<dbReference type="RefSeq" id="WP_377564820.1">
    <property type="nucleotide sequence ID" value="NZ_JBHTJZ010000020.1"/>
</dbReference>
<name>A0ABW3HSH4_9BACL</name>
<dbReference type="SUPFAM" id="SSF100985">
    <property type="entry name" value="Sporulation inhibitor Sda"/>
    <property type="match status" value="1"/>
</dbReference>
<evidence type="ECO:0000313" key="2">
    <source>
        <dbReference type="Proteomes" id="UP001596989"/>
    </source>
</evidence>
<organism evidence="1 2">
    <name type="scientific">Paenibacillus chungangensis</name>
    <dbReference type="NCBI Taxonomy" id="696535"/>
    <lineage>
        <taxon>Bacteria</taxon>
        <taxon>Bacillati</taxon>
        <taxon>Bacillota</taxon>
        <taxon>Bacilli</taxon>
        <taxon>Bacillales</taxon>
        <taxon>Paenibacillaceae</taxon>
        <taxon>Paenibacillus</taxon>
    </lineage>
</organism>